<gene>
    <name evidence="6 11" type="primary">era</name>
    <name evidence="11" type="ORF">SMONO_v1c05500</name>
</gene>
<feature type="binding site" evidence="6">
    <location>
        <begin position="122"/>
        <end position="125"/>
    </location>
    <ligand>
        <name>GTP</name>
        <dbReference type="ChEBI" id="CHEBI:37565"/>
    </ligand>
</feature>
<evidence type="ECO:0000313" key="11">
    <source>
        <dbReference type="EMBL" id="AUM62799.1"/>
    </source>
</evidence>
<dbReference type="InterPro" id="IPR027417">
    <property type="entry name" value="P-loop_NTPase"/>
</dbReference>
<organism evidence="11 12">
    <name type="scientific">Spiroplasma monobiae MQ-1</name>
    <dbReference type="NCBI Taxonomy" id="1336748"/>
    <lineage>
        <taxon>Bacteria</taxon>
        <taxon>Bacillati</taxon>
        <taxon>Mycoplasmatota</taxon>
        <taxon>Mollicutes</taxon>
        <taxon>Entomoplasmatales</taxon>
        <taxon>Spiroplasmataceae</taxon>
        <taxon>Spiroplasma</taxon>
    </lineage>
</organism>
<dbReference type="GO" id="GO:0000028">
    <property type="term" value="P:ribosomal small subunit assembly"/>
    <property type="evidence" value="ECO:0007669"/>
    <property type="project" value="TreeGrafter"/>
</dbReference>
<evidence type="ECO:0000313" key="12">
    <source>
        <dbReference type="Proteomes" id="UP000234790"/>
    </source>
</evidence>
<keyword evidence="12" id="KW-1185">Reference proteome</keyword>
<dbReference type="FunFam" id="3.40.50.300:FF:000094">
    <property type="entry name" value="GTPase Era"/>
    <property type="match status" value="1"/>
</dbReference>
<keyword evidence="4 6" id="KW-0694">RNA-binding</keyword>
<evidence type="ECO:0000259" key="10">
    <source>
        <dbReference type="PROSITE" id="PS51713"/>
    </source>
</evidence>
<keyword evidence="6" id="KW-0690">Ribosome biogenesis</keyword>
<dbReference type="HAMAP" id="MF_00367">
    <property type="entry name" value="GTPase_Era"/>
    <property type="match status" value="1"/>
</dbReference>
<keyword evidence="6" id="KW-0699">rRNA-binding</keyword>
<dbReference type="GO" id="GO:0070181">
    <property type="term" value="F:small ribosomal subunit rRNA binding"/>
    <property type="evidence" value="ECO:0007669"/>
    <property type="project" value="UniProtKB-UniRule"/>
</dbReference>
<dbReference type="GO" id="GO:0043024">
    <property type="term" value="F:ribosomal small subunit binding"/>
    <property type="evidence" value="ECO:0007669"/>
    <property type="project" value="TreeGrafter"/>
</dbReference>
<evidence type="ECO:0000256" key="8">
    <source>
        <dbReference type="RuleBase" id="RU003761"/>
    </source>
</evidence>
<dbReference type="PROSITE" id="PS50823">
    <property type="entry name" value="KH_TYPE_2"/>
    <property type="match status" value="1"/>
</dbReference>
<dbReference type="PANTHER" id="PTHR42698:SF1">
    <property type="entry name" value="GTPASE ERA, MITOCHONDRIAL"/>
    <property type="match status" value="1"/>
</dbReference>
<reference evidence="11 12" key="1">
    <citation type="submission" date="2017-12" db="EMBL/GenBank/DDBJ databases">
        <title>Complete genome sequence of Spiroplasma monobiae MQ-1 (ATCC 33825).</title>
        <authorList>
            <person name="Tsai Y.-M."/>
            <person name="Lo W.-S."/>
            <person name="Wu P.-S."/>
            <person name="Cho S.-T."/>
            <person name="Kuo C.-H."/>
        </authorList>
    </citation>
    <scope>NUCLEOTIDE SEQUENCE [LARGE SCALE GENOMIC DNA]</scope>
    <source>
        <strain evidence="11 12">MQ-1</strain>
    </source>
</reference>
<proteinExistence type="inferred from homology"/>
<dbReference type="AlphaFoldDB" id="A0A2K9LUS6"/>
<evidence type="ECO:0000259" key="9">
    <source>
        <dbReference type="PROSITE" id="PS50823"/>
    </source>
</evidence>
<evidence type="ECO:0000256" key="7">
    <source>
        <dbReference type="PROSITE-ProRule" id="PRU01050"/>
    </source>
</evidence>
<dbReference type="Pfam" id="PF07650">
    <property type="entry name" value="KH_2"/>
    <property type="match status" value="1"/>
</dbReference>
<dbReference type="CDD" id="cd04163">
    <property type="entry name" value="Era"/>
    <property type="match status" value="1"/>
</dbReference>
<dbReference type="NCBIfam" id="NF000908">
    <property type="entry name" value="PRK00089.1"/>
    <property type="match status" value="1"/>
</dbReference>
<dbReference type="SUPFAM" id="SSF54814">
    <property type="entry name" value="Prokaryotic type KH domain (KH-domain type II)"/>
    <property type="match status" value="1"/>
</dbReference>
<keyword evidence="6" id="KW-0963">Cytoplasm</keyword>
<dbReference type="InterPro" id="IPR006073">
    <property type="entry name" value="GTP-bd"/>
</dbReference>
<dbReference type="InterPro" id="IPR005225">
    <property type="entry name" value="Small_GTP-bd"/>
</dbReference>
<dbReference type="InterPro" id="IPR030388">
    <property type="entry name" value="G_ERA_dom"/>
</dbReference>
<comment type="function">
    <text evidence="6">An essential GTPase that binds both GDP and GTP, with rapid nucleotide exchange. Plays a role in 16S rRNA processing and 30S ribosomal subunit biogenesis and possibly also in cell cycle regulation and energy metabolism.</text>
</comment>
<dbReference type="InterPro" id="IPR004044">
    <property type="entry name" value="KH_dom_type_2"/>
</dbReference>
<feature type="domain" description="KH type-2" evidence="9">
    <location>
        <begin position="193"/>
        <end position="281"/>
    </location>
</feature>
<comment type="subcellular location">
    <subcellularLocation>
        <location evidence="6">Cytoplasm</location>
    </subcellularLocation>
    <subcellularLocation>
        <location evidence="6">Cell membrane</location>
        <topology evidence="6">Peripheral membrane protein</topology>
    </subcellularLocation>
</comment>
<dbReference type="EMBL" id="CP025543">
    <property type="protein sequence ID" value="AUM62799.1"/>
    <property type="molecule type" value="Genomic_DNA"/>
</dbReference>
<feature type="region of interest" description="G4" evidence="7">
    <location>
        <begin position="122"/>
        <end position="125"/>
    </location>
</feature>
<feature type="region of interest" description="G5" evidence="7">
    <location>
        <begin position="152"/>
        <end position="154"/>
    </location>
</feature>
<evidence type="ECO:0000256" key="4">
    <source>
        <dbReference type="ARBA" id="ARBA00022884"/>
    </source>
</evidence>
<dbReference type="Proteomes" id="UP000234790">
    <property type="component" value="Chromosome"/>
</dbReference>
<dbReference type="NCBIfam" id="TIGR00231">
    <property type="entry name" value="small_GTP"/>
    <property type="match status" value="1"/>
</dbReference>
<evidence type="ECO:0000256" key="5">
    <source>
        <dbReference type="ARBA" id="ARBA00023134"/>
    </source>
</evidence>
<feature type="region of interest" description="G3" evidence="7">
    <location>
        <begin position="60"/>
        <end position="63"/>
    </location>
</feature>
<dbReference type="GO" id="GO:0005886">
    <property type="term" value="C:plasma membrane"/>
    <property type="evidence" value="ECO:0007669"/>
    <property type="project" value="UniProtKB-SubCell"/>
</dbReference>
<dbReference type="PROSITE" id="PS51713">
    <property type="entry name" value="G_ERA"/>
    <property type="match status" value="1"/>
</dbReference>
<keyword evidence="6" id="KW-0472">Membrane</keyword>
<keyword evidence="3 6" id="KW-0547">Nucleotide-binding</keyword>
<feature type="domain" description="Era-type G" evidence="10">
    <location>
        <begin position="5"/>
        <end position="173"/>
    </location>
</feature>
<keyword evidence="6" id="KW-1003">Cell membrane</keyword>
<feature type="region of interest" description="G1" evidence="7">
    <location>
        <begin position="13"/>
        <end position="20"/>
    </location>
</feature>
<dbReference type="Gene3D" id="3.40.50.300">
    <property type="entry name" value="P-loop containing nucleotide triphosphate hydrolases"/>
    <property type="match status" value="1"/>
</dbReference>
<dbReference type="GO" id="GO:0005525">
    <property type="term" value="F:GTP binding"/>
    <property type="evidence" value="ECO:0007669"/>
    <property type="project" value="UniProtKB-UniRule"/>
</dbReference>
<dbReference type="InterPro" id="IPR005662">
    <property type="entry name" value="GTPase_Era-like"/>
</dbReference>
<feature type="binding site" evidence="6">
    <location>
        <begin position="13"/>
        <end position="20"/>
    </location>
    <ligand>
        <name>GTP</name>
        <dbReference type="ChEBI" id="CHEBI:37565"/>
    </ligand>
</feature>
<dbReference type="Gene3D" id="3.30.300.20">
    <property type="match status" value="1"/>
</dbReference>
<dbReference type="InterPro" id="IPR015946">
    <property type="entry name" value="KH_dom-like_a/b"/>
</dbReference>
<dbReference type="NCBIfam" id="TIGR00436">
    <property type="entry name" value="era"/>
    <property type="match status" value="1"/>
</dbReference>
<evidence type="ECO:0000256" key="6">
    <source>
        <dbReference type="HAMAP-Rule" id="MF_00367"/>
    </source>
</evidence>
<dbReference type="PANTHER" id="PTHR42698">
    <property type="entry name" value="GTPASE ERA"/>
    <property type="match status" value="1"/>
</dbReference>
<dbReference type="OrthoDB" id="9805918at2"/>
<name>A0A2K9LUS6_SPISQ</name>
<sequence length="300" mass="34358">MEKIRSGFVSIIGRPNVGKSTLLNTLLKKKVSIVTDKAQTTRNRINGILTQDDAQYIFVDTPGVHKAQHELGRFMNKVALSSTKGVDIILFLAPADEFIGDNDKFILNALKERDVPVFLVITKSDLVKTDRLETKIKEWKQQDFKFEKVLTISSTMGNNLQELLDEIKGKLPETGIKFYPDDTFTDQPERFLIREVIREEILLQTEQEIPHSVAILIDKFEEKKDIIKVIASIICERQSQKGIIIGNKGAKIKSIGIHSREKLEALFDKKFYLELFVKTKEKWRQSASLIKQLGYDKDSY</sequence>
<dbReference type="SUPFAM" id="SSF52540">
    <property type="entry name" value="P-loop containing nucleoside triphosphate hydrolases"/>
    <property type="match status" value="1"/>
</dbReference>
<evidence type="ECO:0000256" key="2">
    <source>
        <dbReference type="ARBA" id="ARBA00020484"/>
    </source>
</evidence>
<dbReference type="CDD" id="cd22534">
    <property type="entry name" value="KH-II_Era"/>
    <property type="match status" value="1"/>
</dbReference>
<dbReference type="GO" id="GO:0003924">
    <property type="term" value="F:GTPase activity"/>
    <property type="evidence" value="ECO:0007669"/>
    <property type="project" value="UniProtKB-UniRule"/>
</dbReference>
<dbReference type="KEGG" id="smoo:SMONO_v1c05500"/>
<feature type="region of interest" description="G2" evidence="7">
    <location>
        <begin position="39"/>
        <end position="43"/>
    </location>
</feature>
<dbReference type="InterPro" id="IPR009019">
    <property type="entry name" value="KH_sf_prok-type"/>
</dbReference>
<comment type="subunit">
    <text evidence="6">Monomer.</text>
</comment>
<keyword evidence="5 6" id="KW-0342">GTP-binding</keyword>
<evidence type="ECO:0000256" key="3">
    <source>
        <dbReference type="ARBA" id="ARBA00022741"/>
    </source>
</evidence>
<protein>
    <recommendedName>
        <fullName evidence="2 6">GTPase Era</fullName>
    </recommendedName>
</protein>
<feature type="binding site" evidence="6">
    <location>
        <begin position="60"/>
        <end position="64"/>
    </location>
    <ligand>
        <name>GTP</name>
        <dbReference type="ChEBI" id="CHEBI:37565"/>
    </ligand>
</feature>
<evidence type="ECO:0000256" key="1">
    <source>
        <dbReference type="ARBA" id="ARBA00007921"/>
    </source>
</evidence>
<accession>A0A2K9LUS6</accession>
<dbReference type="Pfam" id="PF01926">
    <property type="entry name" value="MMR_HSR1"/>
    <property type="match status" value="1"/>
</dbReference>
<dbReference type="RefSeq" id="WP_101780851.1">
    <property type="nucleotide sequence ID" value="NZ_CP025543.1"/>
</dbReference>
<dbReference type="GO" id="GO:0005829">
    <property type="term" value="C:cytosol"/>
    <property type="evidence" value="ECO:0007669"/>
    <property type="project" value="TreeGrafter"/>
</dbReference>
<comment type="similarity">
    <text evidence="1 6 7 8">Belongs to the TRAFAC class TrmE-Era-EngA-EngB-Septin-like GTPase superfamily. Era GTPase family.</text>
</comment>